<protein>
    <submittedName>
        <fullName evidence="6">Uncharacterized protein</fullName>
    </submittedName>
</protein>
<proteinExistence type="predicted"/>
<keyword evidence="1" id="KW-0175">Coiled coil</keyword>
<sequence>MKKNIKLGKKKAIIGSIVIIAIFISGFVVFKKKNSNVGEEVKATPEIYTVPGKEKIFVNGKIVPNKSEDFFIDGDNGELDEIKVEDGQKVEKGTVLFTCKNKSAISEIEDLKDQIKTKEDEKKNIEDELLKKPIESEIEQLNRQVKKLEDKAYSTVNAPFSGKVYINEKSQGENQTPPIMTLESEDFYIKGQASEQDLSKVSLNQEIKILVYSTKEKFKGKITFIGDRPSTNQSGVENVGNQNMSYYDIKINFLENKDLTNVKNGFHVQNTIEVSNKKIKVPYTSLIQEDEKRFLYKVIDGIVYKQEVKTEETNDEFAVVTEGVGENDEVIRYANDKTIKEGESIYPSKESSIESEGK</sequence>
<dbReference type="PANTHER" id="PTHR30469">
    <property type="entry name" value="MULTIDRUG RESISTANCE PROTEIN MDTA"/>
    <property type="match status" value="1"/>
</dbReference>
<evidence type="ECO:0000313" key="6">
    <source>
        <dbReference type="EMBL" id="GAA0862820.1"/>
    </source>
</evidence>
<dbReference type="SUPFAM" id="SSF111369">
    <property type="entry name" value="HlyD-like secretion proteins"/>
    <property type="match status" value="1"/>
</dbReference>
<dbReference type="Pfam" id="PF25989">
    <property type="entry name" value="YknX_C"/>
    <property type="match status" value="1"/>
</dbReference>
<evidence type="ECO:0000259" key="3">
    <source>
        <dbReference type="Pfam" id="PF25984"/>
    </source>
</evidence>
<organism evidence="6 7">
    <name type="scientific">Paraclostridium tenue</name>
    <dbReference type="NCBI Taxonomy" id="1737"/>
    <lineage>
        <taxon>Bacteria</taxon>
        <taxon>Bacillati</taxon>
        <taxon>Bacillota</taxon>
        <taxon>Clostridia</taxon>
        <taxon>Peptostreptococcales</taxon>
        <taxon>Peptostreptococcaceae</taxon>
        <taxon>Paraclostridium</taxon>
    </lineage>
</organism>
<dbReference type="Gene3D" id="2.40.420.20">
    <property type="match status" value="1"/>
</dbReference>
<name>A0ABN1M1Y7_9FIRM</name>
<dbReference type="InterPro" id="IPR058637">
    <property type="entry name" value="YknX-like_C"/>
</dbReference>
<feature type="transmembrane region" description="Helical" evidence="2">
    <location>
        <begin position="12"/>
        <end position="30"/>
    </location>
</feature>
<accession>A0ABN1M1Y7</accession>
<gene>
    <name evidence="6" type="ORF">GCM10008917_09730</name>
</gene>
<evidence type="ECO:0000259" key="4">
    <source>
        <dbReference type="Pfam" id="PF25989"/>
    </source>
</evidence>
<feature type="coiled-coil region" evidence="1">
    <location>
        <begin position="101"/>
        <end position="158"/>
    </location>
</feature>
<dbReference type="Gene3D" id="2.40.30.170">
    <property type="match status" value="1"/>
</dbReference>
<feature type="domain" description="YknX-like C-terminal permuted SH3-like" evidence="4">
    <location>
        <begin position="279"/>
        <end position="344"/>
    </location>
</feature>
<feature type="domain" description="YknX-like barrel-sandwich hybrid" evidence="3">
    <location>
        <begin position="69"/>
        <end position="175"/>
    </location>
</feature>
<feature type="domain" description="YknX-like beta-barrel" evidence="5">
    <location>
        <begin position="188"/>
        <end position="269"/>
    </location>
</feature>
<evidence type="ECO:0000259" key="5">
    <source>
        <dbReference type="Pfam" id="PF25990"/>
    </source>
</evidence>
<dbReference type="InterPro" id="IPR058636">
    <property type="entry name" value="Beta-barrel_YknX"/>
</dbReference>
<dbReference type="Pfam" id="PF25984">
    <property type="entry name" value="BSH_YknX"/>
    <property type="match status" value="1"/>
</dbReference>
<keyword evidence="2" id="KW-0812">Transmembrane</keyword>
<evidence type="ECO:0000256" key="1">
    <source>
        <dbReference type="SAM" id="Coils"/>
    </source>
</evidence>
<reference evidence="6 7" key="1">
    <citation type="journal article" date="2019" name="Int. J. Syst. Evol. Microbiol.">
        <title>The Global Catalogue of Microorganisms (GCM) 10K type strain sequencing project: providing services to taxonomists for standard genome sequencing and annotation.</title>
        <authorList>
            <consortium name="The Broad Institute Genomics Platform"/>
            <consortium name="The Broad Institute Genome Sequencing Center for Infectious Disease"/>
            <person name="Wu L."/>
            <person name="Ma J."/>
        </authorList>
    </citation>
    <scope>NUCLEOTIDE SEQUENCE [LARGE SCALE GENOMIC DNA]</scope>
    <source>
        <strain evidence="6 7">JCM 6486</strain>
    </source>
</reference>
<dbReference type="EMBL" id="BAAACP010000004">
    <property type="protein sequence ID" value="GAA0862820.1"/>
    <property type="molecule type" value="Genomic_DNA"/>
</dbReference>
<evidence type="ECO:0000256" key="2">
    <source>
        <dbReference type="SAM" id="Phobius"/>
    </source>
</evidence>
<evidence type="ECO:0000313" key="7">
    <source>
        <dbReference type="Proteomes" id="UP001400965"/>
    </source>
</evidence>
<comment type="caution">
    <text evidence="6">The sequence shown here is derived from an EMBL/GenBank/DDBJ whole genome shotgun (WGS) entry which is preliminary data.</text>
</comment>
<dbReference type="InterPro" id="IPR058639">
    <property type="entry name" value="BSH_YknX-like"/>
</dbReference>
<dbReference type="Proteomes" id="UP001400965">
    <property type="component" value="Unassembled WGS sequence"/>
</dbReference>
<keyword evidence="2" id="KW-1133">Transmembrane helix</keyword>
<dbReference type="PANTHER" id="PTHR30469:SF15">
    <property type="entry name" value="HLYD FAMILY OF SECRETION PROTEINS"/>
    <property type="match status" value="1"/>
</dbReference>
<keyword evidence="2" id="KW-0472">Membrane</keyword>
<dbReference type="Pfam" id="PF25990">
    <property type="entry name" value="Beta-barrel_YknX"/>
    <property type="match status" value="1"/>
</dbReference>
<dbReference type="RefSeq" id="WP_346043230.1">
    <property type="nucleotide sequence ID" value="NZ_BAAACP010000004.1"/>
</dbReference>
<keyword evidence="7" id="KW-1185">Reference proteome</keyword>